<dbReference type="PANTHER" id="PTHR33993">
    <property type="entry name" value="GLYOXALASE-RELATED"/>
    <property type="match status" value="1"/>
</dbReference>
<dbReference type="InterPro" id="IPR037523">
    <property type="entry name" value="VOC_core"/>
</dbReference>
<dbReference type="PROSITE" id="PS51819">
    <property type="entry name" value="VOC"/>
    <property type="match status" value="1"/>
</dbReference>
<dbReference type="eggNOG" id="COG3324">
    <property type="taxonomic scope" value="Bacteria"/>
</dbReference>
<feature type="domain" description="VOC" evidence="1">
    <location>
        <begin position="5"/>
        <end position="114"/>
    </location>
</feature>
<keyword evidence="2" id="KW-0560">Oxidoreductase</keyword>
<dbReference type="PANTHER" id="PTHR33993:SF2">
    <property type="entry name" value="VOC DOMAIN-CONTAINING PROTEIN"/>
    <property type="match status" value="1"/>
</dbReference>
<dbReference type="Proteomes" id="UP000008229">
    <property type="component" value="Chromosome"/>
</dbReference>
<evidence type="ECO:0000313" key="3">
    <source>
        <dbReference type="Proteomes" id="UP000008229"/>
    </source>
</evidence>
<dbReference type="InterPro" id="IPR041581">
    <property type="entry name" value="Glyoxalase_6"/>
</dbReference>
<dbReference type="Gene3D" id="3.10.180.10">
    <property type="entry name" value="2,3-Dihydroxybiphenyl 1,2-Dioxygenase, domain 1"/>
    <property type="match status" value="1"/>
</dbReference>
<dbReference type="HOGENOM" id="CLU_127592_3_0_11"/>
<dbReference type="OrthoDB" id="9793039at2"/>
<dbReference type="GO" id="GO:0051213">
    <property type="term" value="F:dioxygenase activity"/>
    <property type="evidence" value="ECO:0007669"/>
    <property type="project" value="UniProtKB-KW"/>
</dbReference>
<dbReference type="InterPro" id="IPR052164">
    <property type="entry name" value="Anthracycline_SecMetBiosynth"/>
</dbReference>
<keyword evidence="2" id="KW-0223">Dioxygenase</keyword>
<dbReference type="RefSeq" id="WP_012934175.1">
    <property type="nucleotide sequence ID" value="NC_013739.1"/>
</dbReference>
<dbReference type="STRING" id="469383.Cwoe_2705"/>
<name>D3F9R2_CONWI</name>
<reference evidence="2 3" key="1">
    <citation type="journal article" date="2010" name="Stand. Genomic Sci.">
        <title>Complete genome sequence of Conexibacter woesei type strain (ID131577).</title>
        <authorList>
            <person name="Pukall R."/>
            <person name="Lapidus A."/>
            <person name="Glavina Del Rio T."/>
            <person name="Copeland A."/>
            <person name="Tice H."/>
            <person name="Cheng J.-F."/>
            <person name="Lucas S."/>
            <person name="Chen F."/>
            <person name="Nolan M."/>
            <person name="Bruce D."/>
            <person name="Goodwin L."/>
            <person name="Pitluck S."/>
            <person name="Mavromatis K."/>
            <person name="Ivanova N."/>
            <person name="Ovchinnikova G."/>
            <person name="Pati A."/>
            <person name="Chen A."/>
            <person name="Palaniappan K."/>
            <person name="Land M."/>
            <person name="Hauser L."/>
            <person name="Chang Y.-J."/>
            <person name="Jeffries C.D."/>
            <person name="Chain P."/>
            <person name="Meincke L."/>
            <person name="Sims D."/>
            <person name="Brettin T."/>
            <person name="Detter J.C."/>
            <person name="Rohde M."/>
            <person name="Goeker M."/>
            <person name="Bristow J."/>
            <person name="Eisen J.A."/>
            <person name="Markowitz V."/>
            <person name="Kyrpides N.C."/>
            <person name="Klenk H.-P."/>
            <person name="Hugenholtz P."/>
        </authorList>
    </citation>
    <scope>NUCLEOTIDE SEQUENCE [LARGE SCALE GENOMIC DNA]</scope>
    <source>
        <strain evidence="3">DSM 14684 / CIP 108061 / JCM 11494 / NBRC 100937 / ID131577</strain>
    </source>
</reference>
<dbReference type="AlphaFoldDB" id="D3F9R2"/>
<evidence type="ECO:0000259" key="1">
    <source>
        <dbReference type="PROSITE" id="PS51819"/>
    </source>
</evidence>
<accession>D3F9R2</accession>
<dbReference type="SUPFAM" id="SSF54593">
    <property type="entry name" value="Glyoxalase/Bleomycin resistance protein/Dihydroxybiphenyl dioxygenase"/>
    <property type="match status" value="1"/>
</dbReference>
<dbReference type="EMBL" id="CP001854">
    <property type="protein sequence ID" value="ADB51124.1"/>
    <property type="molecule type" value="Genomic_DNA"/>
</dbReference>
<organism evidence="2 3">
    <name type="scientific">Conexibacter woesei (strain DSM 14684 / CCUG 47730 / CIP 108061 / JCM 11494 / NBRC 100937 / ID131577)</name>
    <dbReference type="NCBI Taxonomy" id="469383"/>
    <lineage>
        <taxon>Bacteria</taxon>
        <taxon>Bacillati</taxon>
        <taxon>Actinomycetota</taxon>
        <taxon>Thermoleophilia</taxon>
        <taxon>Solirubrobacterales</taxon>
        <taxon>Conexibacteraceae</taxon>
        <taxon>Conexibacter</taxon>
    </lineage>
</organism>
<protein>
    <submittedName>
        <fullName evidence="2">Glyoxalase/bleomycin resistance protein/dioxygenase</fullName>
    </submittedName>
</protein>
<sequence>MAEHPVVHFEIMGRDASLLRDFYAGLFGWEVAEVHPGAGYHVVDDGGVGGGIGGFEGVDPYVTVYVQADDLPGTLARAEALGATTVMAPREASPGLTVALLRDPEGHLVGLMDRADRADPA</sequence>
<dbReference type="Pfam" id="PF18029">
    <property type="entry name" value="Glyoxalase_6"/>
    <property type="match status" value="1"/>
</dbReference>
<reference evidence="3" key="2">
    <citation type="submission" date="2010-01" db="EMBL/GenBank/DDBJ databases">
        <title>The complete genome of Conexibacter woesei DSM 14684.</title>
        <authorList>
            <consortium name="US DOE Joint Genome Institute (JGI-PGF)"/>
            <person name="Lucas S."/>
            <person name="Copeland A."/>
            <person name="Lapidus A."/>
            <person name="Glavina del Rio T."/>
            <person name="Dalin E."/>
            <person name="Tice H."/>
            <person name="Bruce D."/>
            <person name="Goodwin L."/>
            <person name="Pitluck S."/>
            <person name="Kyrpides N."/>
            <person name="Mavromatis K."/>
            <person name="Ivanova N."/>
            <person name="Mikhailova N."/>
            <person name="Chertkov O."/>
            <person name="Brettin T."/>
            <person name="Detter J.C."/>
            <person name="Han C."/>
            <person name="Larimer F."/>
            <person name="Land M."/>
            <person name="Hauser L."/>
            <person name="Markowitz V."/>
            <person name="Cheng J.-F."/>
            <person name="Hugenholtz P."/>
            <person name="Woyke T."/>
            <person name="Wu D."/>
            <person name="Pukall R."/>
            <person name="Steenblock K."/>
            <person name="Schneider S."/>
            <person name="Klenk H.-P."/>
            <person name="Eisen J.A."/>
        </authorList>
    </citation>
    <scope>NUCLEOTIDE SEQUENCE [LARGE SCALE GENOMIC DNA]</scope>
    <source>
        <strain evidence="3">DSM 14684 / CIP 108061 / JCM 11494 / NBRC 100937 / ID131577</strain>
    </source>
</reference>
<keyword evidence="3" id="KW-1185">Reference proteome</keyword>
<dbReference type="KEGG" id="cwo:Cwoe_2705"/>
<dbReference type="InterPro" id="IPR029068">
    <property type="entry name" value="Glyas_Bleomycin-R_OHBP_Dase"/>
</dbReference>
<gene>
    <name evidence="2" type="ordered locus">Cwoe_2705</name>
</gene>
<evidence type="ECO:0000313" key="2">
    <source>
        <dbReference type="EMBL" id="ADB51124.1"/>
    </source>
</evidence>
<proteinExistence type="predicted"/>